<dbReference type="Proteomes" id="UP000295157">
    <property type="component" value="Unassembled WGS sequence"/>
</dbReference>
<feature type="transmembrane region" description="Helical" evidence="7">
    <location>
        <begin position="102"/>
        <end position="125"/>
    </location>
</feature>
<keyword evidence="6 7" id="KW-0472">Membrane</keyword>
<feature type="transmembrane region" description="Helical" evidence="7">
    <location>
        <begin position="165"/>
        <end position="183"/>
    </location>
</feature>
<reference evidence="9 10" key="1">
    <citation type="submission" date="2019-02" db="EMBL/GenBank/DDBJ databases">
        <title>Draft genome sequences of novel Actinobacteria.</title>
        <authorList>
            <person name="Sahin N."/>
            <person name="Ay H."/>
            <person name="Saygin H."/>
        </authorList>
    </citation>
    <scope>NUCLEOTIDE SEQUENCE [LARGE SCALE GENOMIC DNA]</scope>
    <source>
        <strain evidence="9 10">KC201</strain>
    </source>
</reference>
<feature type="transmembrane region" description="Helical" evidence="7">
    <location>
        <begin position="203"/>
        <end position="223"/>
    </location>
</feature>
<keyword evidence="3" id="KW-1003">Cell membrane</keyword>
<dbReference type="GO" id="GO:0022857">
    <property type="term" value="F:transmembrane transporter activity"/>
    <property type="evidence" value="ECO:0007669"/>
    <property type="project" value="InterPro"/>
</dbReference>
<feature type="transmembrane region" description="Helical" evidence="7">
    <location>
        <begin position="305"/>
        <end position="323"/>
    </location>
</feature>
<dbReference type="InterPro" id="IPR011701">
    <property type="entry name" value="MFS"/>
</dbReference>
<feature type="transmembrane region" description="Helical" evidence="7">
    <location>
        <begin position="335"/>
        <end position="357"/>
    </location>
</feature>
<dbReference type="InterPro" id="IPR036259">
    <property type="entry name" value="MFS_trans_sf"/>
</dbReference>
<feature type="transmembrane region" description="Helical" evidence="7">
    <location>
        <begin position="12"/>
        <end position="34"/>
    </location>
</feature>
<evidence type="ECO:0000256" key="3">
    <source>
        <dbReference type="ARBA" id="ARBA00022475"/>
    </source>
</evidence>
<evidence type="ECO:0000259" key="8">
    <source>
        <dbReference type="PROSITE" id="PS50850"/>
    </source>
</evidence>
<dbReference type="OrthoDB" id="4325372at2"/>
<evidence type="ECO:0000256" key="2">
    <source>
        <dbReference type="ARBA" id="ARBA00022448"/>
    </source>
</evidence>
<keyword evidence="2" id="KW-0813">Transport</keyword>
<evidence type="ECO:0000256" key="4">
    <source>
        <dbReference type="ARBA" id="ARBA00022692"/>
    </source>
</evidence>
<feature type="transmembrane region" description="Helical" evidence="7">
    <location>
        <begin position="78"/>
        <end position="96"/>
    </location>
</feature>
<dbReference type="PANTHER" id="PTHR42718:SF46">
    <property type="entry name" value="BLR6921 PROTEIN"/>
    <property type="match status" value="1"/>
</dbReference>
<organism evidence="9 10">
    <name type="scientific">Nonomuraea longispora</name>
    <dbReference type="NCBI Taxonomy" id="1848320"/>
    <lineage>
        <taxon>Bacteria</taxon>
        <taxon>Bacillati</taxon>
        <taxon>Actinomycetota</taxon>
        <taxon>Actinomycetes</taxon>
        <taxon>Streptosporangiales</taxon>
        <taxon>Streptosporangiaceae</taxon>
        <taxon>Nonomuraea</taxon>
    </lineage>
</organism>
<dbReference type="PRINTS" id="PR01036">
    <property type="entry name" value="TCRTETB"/>
</dbReference>
<feature type="transmembrane region" description="Helical" evidence="7">
    <location>
        <begin position="137"/>
        <end position="159"/>
    </location>
</feature>
<feature type="transmembrane region" description="Helical" evidence="7">
    <location>
        <begin position="363"/>
        <end position="389"/>
    </location>
</feature>
<evidence type="ECO:0000313" key="10">
    <source>
        <dbReference type="Proteomes" id="UP000295157"/>
    </source>
</evidence>
<accession>A0A4R4MP22</accession>
<sequence length="473" mass="47809">MGNRTTTGHTAALVLITAVELVVFLDTTVVNIALPSIGAGLRLDEVGLAWVTNAYLLAFGGFMLVGGRAADLLGARRVFGFGLALFTVASALAGFADNAWVLVAARAAQGIGAAVTVPAQLALLTRTFTEPAAHRRAFGVWGAMGAAGAAIGTAAGGLLTDGLGWRSIFLINLPVGVVALSLIRRSLPADPPRLARSAMRLDLPGAVLGTTGLLLLGYAVGALADRATWTSATILLAVALALLAGFVATEARTAAPLMPLRLFRIRQVTGSAIVNALVGAAHVPAFALLALYLQNTQHYSPTRSGLAVLPVAAAGLIASRTVIPAAIKRFGARTLLAAGLALQALALAWFATLPATVDYLPDVLPAALILGVGLPASFVGVTAPAVTAVDQTDAGVTAGVVNTAQRIGSGLGVTAILVLASTVTGTAGYLAGLRTGFAAAATLALLGCLLTLALLRPNLLATPVARPAERPHR</sequence>
<dbReference type="PROSITE" id="PS50850">
    <property type="entry name" value="MFS"/>
    <property type="match status" value="1"/>
</dbReference>
<dbReference type="PANTHER" id="PTHR42718">
    <property type="entry name" value="MAJOR FACILITATOR SUPERFAMILY MULTIDRUG TRANSPORTER MFSC"/>
    <property type="match status" value="1"/>
</dbReference>
<dbReference type="SUPFAM" id="SSF103473">
    <property type="entry name" value="MFS general substrate transporter"/>
    <property type="match status" value="1"/>
</dbReference>
<protein>
    <submittedName>
        <fullName evidence="9">MFS transporter</fullName>
    </submittedName>
</protein>
<gene>
    <name evidence="9" type="ORF">E1267_39620</name>
</gene>
<evidence type="ECO:0000256" key="5">
    <source>
        <dbReference type="ARBA" id="ARBA00022989"/>
    </source>
</evidence>
<feature type="domain" description="Major facilitator superfamily (MFS) profile" evidence="8">
    <location>
        <begin position="12"/>
        <end position="459"/>
    </location>
</feature>
<feature type="transmembrane region" description="Helical" evidence="7">
    <location>
        <begin position="410"/>
        <end position="431"/>
    </location>
</feature>
<evidence type="ECO:0000256" key="1">
    <source>
        <dbReference type="ARBA" id="ARBA00004651"/>
    </source>
</evidence>
<dbReference type="Gene3D" id="1.20.1250.20">
    <property type="entry name" value="MFS general substrate transporter like domains"/>
    <property type="match status" value="1"/>
</dbReference>
<dbReference type="GO" id="GO:0005886">
    <property type="term" value="C:plasma membrane"/>
    <property type="evidence" value="ECO:0007669"/>
    <property type="project" value="UniProtKB-SubCell"/>
</dbReference>
<dbReference type="EMBL" id="SMJZ01000260">
    <property type="protein sequence ID" value="TDB97647.1"/>
    <property type="molecule type" value="Genomic_DNA"/>
</dbReference>
<dbReference type="Gene3D" id="1.20.1720.10">
    <property type="entry name" value="Multidrug resistance protein D"/>
    <property type="match status" value="1"/>
</dbReference>
<comment type="subcellular location">
    <subcellularLocation>
        <location evidence="1">Cell membrane</location>
        <topology evidence="1">Multi-pass membrane protein</topology>
    </subcellularLocation>
</comment>
<keyword evidence="4 7" id="KW-0812">Transmembrane</keyword>
<dbReference type="RefSeq" id="WP_132340781.1">
    <property type="nucleotide sequence ID" value="NZ_SMJZ01000260.1"/>
</dbReference>
<feature type="transmembrane region" description="Helical" evidence="7">
    <location>
        <begin position="46"/>
        <end position="66"/>
    </location>
</feature>
<dbReference type="CDD" id="cd17321">
    <property type="entry name" value="MFS_MMR_MDR_like"/>
    <property type="match status" value="1"/>
</dbReference>
<feature type="transmembrane region" description="Helical" evidence="7">
    <location>
        <begin position="437"/>
        <end position="455"/>
    </location>
</feature>
<dbReference type="AlphaFoldDB" id="A0A4R4MP22"/>
<evidence type="ECO:0000256" key="6">
    <source>
        <dbReference type="ARBA" id="ARBA00023136"/>
    </source>
</evidence>
<evidence type="ECO:0000256" key="7">
    <source>
        <dbReference type="SAM" id="Phobius"/>
    </source>
</evidence>
<proteinExistence type="predicted"/>
<comment type="caution">
    <text evidence="9">The sequence shown here is derived from an EMBL/GenBank/DDBJ whole genome shotgun (WGS) entry which is preliminary data.</text>
</comment>
<feature type="transmembrane region" description="Helical" evidence="7">
    <location>
        <begin position="229"/>
        <end position="251"/>
    </location>
</feature>
<name>A0A4R4MP22_9ACTN</name>
<dbReference type="Pfam" id="PF07690">
    <property type="entry name" value="MFS_1"/>
    <property type="match status" value="1"/>
</dbReference>
<feature type="transmembrane region" description="Helical" evidence="7">
    <location>
        <begin position="272"/>
        <end position="293"/>
    </location>
</feature>
<keyword evidence="5 7" id="KW-1133">Transmembrane helix</keyword>
<evidence type="ECO:0000313" key="9">
    <source>
        <dbReference type="EMBL" id="TDB97647.1"/>
    </source>
</evidence>
<keyword evidence="10" id="KW-1185">Reference proteome</keyword>
<dbReference type="InterPro" id="IPR020846">
    <property type="entry name" value="MFS_dom"/>
</dbReference>